<comment type="caution">
    <text evidence="2">The sequence shown here is derived from an EMBL/GenBank/DDBJ whole genome shotgun (WGS) entry which is preliminary data.</text>
</comment>
<sequence>MSSHEQRSAIGLLYQEGSAPHVSTKGFGELAEQIIAAAEQQGILIHQDKELANTLAALQQGQEIPPELYYVIAELIAFSYVLRGKYPPGWQNFSNKLNIKA</sequence>
<dbReference type="EMBL" id="JBCGCU010000007">
    <property type="protein sequence ID" value="MEM0515345.1"/>
    <property type="molecule type" value="Genomic_DNA"/>
</dbReference>
<dbReference type="Proteomes" id="UP001447008">
    <property type="component" value="Unassembled WGS sequence"/>
</dbReference>
<organism evidence="2 3">
    <name type="scientific">Pseudoalteromonas qingdaonensis</name>
    <dbReference type="NCBI Taxonomy" id="3131913"/>
    <lineage>
        <taxon>Bacteria</taxon>
        <taxon>Pseudomonadati</taxon>
        <taxon>Pseudomonadota</taxon>
        <taxon>Gammaproteobacteria</taxon>
        <taxon>Alteromonadales</taxon>
        <taxon>Pseudoalteromonadaceae</taxon>
        <taxon>Pseudoalteromonas</taxon>
    </lineage>
</organism>
<dbReference type="InterPro" id="IPR006135">
    <property type="entry name" value="T3SS_substrate_exporter"/>
</dbReference>
<name>A0ABU9MZ81_9GAMM</name>
<accession>A0ABU9MZ81</accession>
<comment type="similarity">
    <text evidence="1">Belongs to the type III secretion exporter family.</text>
</comment>
<reference evidence="2 3" key="1">
    <citation type="submission" date="2024-03" db="EMBL/GenBank/DDBJ databases">
        <title>Pseudoalteromonas qingdaonensis sp. nov., isolated from the intestines of marine benthic organisms.</title>
        <authorList>
            <person name="Lin X."/>
            <person name="Fang S."/>
            <person name="Hu X."/>
        </authorList>
    </citation>
    <scope>NUCLEOTIDE SEQUENCE [LARGE SCALE GENOMIC DNA]</scope>
    <source>
        <strain evidence="2 3">YIC-827</strain>
    </source>
</reference>
<evidence type="ECO:0000313" key="3">
    <source>
        <dbReference type="Proteomes" id="UP001447008"/>
    </source>
</evidence>
<evidence type="ECO:0000313" key="2">
    <source>
        <dbReference type="EMBL" id="MEM0515345.1"/>
    </source>
</evidence>
<dbReference type="SUPFAM" id="SSF160544">
    <property type="entry name" value="EscU C-terminal domain-like"/>
    <property type="match status" value="1"/>
</dbReference>
<evidence type="ECO:0000256" key="1">
    <source>
        <dbReference type="ARBA" id="ARBA00010690"/>
    </source>
</evidence>
<gene>
    <name evidence="2" type="ORF">WCN91_07850</name>
</gene>
<proteinExistence type="inferred from homology"/>
<dbReference type="Gene3D" id="3.40.1690.10">
    <property type="entry name" value="secretion proteins EscU"/>
    <property type="match status" value="1"/>
</dbReference>
<protein>
    <submittedName>
        <fullName evidence="2">EscU/YscU/HrcU family type III secretion system export apparatus switch protein</fullName>
    </submittedName>
</protein>
<dbReference type="Pfam" id="PF01312">
    <property type="entry name" value="Bac_export_2"/>
    <property type="match status" value="1"/>
</dbReference>
<dbReference type="RefSeq" id="WP_342677916.1">
    <property type="nucleotide sequence ID" value="NZ_JBCGCU010000007.1"/>
</dbReference>
<dbReference type="InterPro" id="IPR029025">
    <property type="entry name" value="T3SS_substrate_exporter_C"/>
</dbReference>
<keyword evidence="3" id="KW-1185">Reference proteome</keyword>